<comment type="caution">
    <text evidence="2">The sequence shown here is derived from an EMBL/GenBank/DDBJ whole genome shotgun (WGS) entry which is preliminary data.</text>
</comment>
<dbReference type="EMBL" id="JAKJXP020000002">
    <property type="protein sequence ID" value="KAK7757410.1"/>
    <property type="molecule type" value="Genomic_DNA"/>
</dbReference>
<dbReference type="AlphaFoldDB" id="A0AAN9UXK2"/>
<dbReference type="InterPro" id="IPR027974">
    <property type="entry name" value="DUF4470"/>
</dbReference>
<gene>
    <name evidence="2" type="ORF">SLS62_000422</name>
</gene>
<name>A0AAN9UXK2_9PEZI</name>
<dbReference type="Proteomes" id="UP001320420">
    <property type="component" value="Unassembled WGS sequence"/>
</dbReference>
<proteinExistence type="predicted"/>
<evidence type="ECO:0000313" key="3">
    <source>
        <dbReference type="Proteomes" id="UP001320420"/>
    </source>
</evidence>
<evidence type="ECO:0000313" key="2">
    <source>
        <dbReference type="EMBL" id="KAK7757410.1"/>
    </source>
</evidence>
<protein>
    <recommendedName>
        <fullName evidence="1">DUF4470 domain-containing protein</fullName>
    </recommendedName>
</protein>
<organism evidence="2 3">
    <name type="scientific">Diatrype stigma</name>
    <dbReference type="NCBI Taxonomy" id="117547"/>
    <lineage>
        <taxon>Eukaryota</taxon>
        <taxon>Fungi</taxon>
        <taxon>Dikarya</taxon>
        <taxon>Ascomycota</taxon>
        <taxon>Pezizomycotina</taxon>
        <taxon>Sordariomycetes</taxon>
        <taxon>Xylariomycetidae</taxon>
        <taxon>Xylariales</taxon>
        <taxon>Diatrypaceae</taxon>
        <taxon>Diatrype</taxon>
    </lineage>
</organism>
<sequence>MNRDACQMTTVRFDRLSLRSHASFQYIQNNLLSPGQDRDLLQGAVANLKAFQSHGLDVRALRAQILHLPRYRPHIQDEPDYFPVGHDKAESQYRITLEESTKNDQTLAFMFCGIGDARNLFQTILKFSLVEFSKPKREKKKQLHFTVLDLNPAIIARDLIFFSLLDEITEPNKQARPIVTTLSFLYSTHIIPPSAWNELQKTIRKLINALEQGEQPISWVHLPPTNNAAVCRVLHSWQQEPAEWYSTESIRREVTREIAEQGFNQGMMPGGDIGRRYPECKMDHELFNTFSFIPPSTKDPSACQGLRQHLEGYMANKSKGMPELKCTISQFLNEHWKPNVTLIHIDGETQQEYDTPEELDMSSSPFDVTADLAGEINSIPYIDGTPKRSVMDHRDHYFYMLAGSIQTLKKKMMVEIIFGEMADVMERIRYDSFESPREPPTAEAGSWPKDYHVIHLSNIPDYVGGALTSFLYGSPLLKHGPGTGLTSCVLRNPSEWRSMDQFLAEYLLIICSGEIATTARAPRAPVLKASDVDEAHTARTMSMAPWVAEFTTLVAVWQAFLPFGLLTKTPLPALDGVAKYTFNPPKFHARDLHVPHFMLVFWNQKGFGQPPRNLRPILLDDETGESSGRAKKIRTEAVHALTTFNWSTRLNTATFWLRVDVVNRMIREDWMVFIWRTDTWDKLTDGWLLSKISLTKTQWP</sequence>
<accession>A0AAN9UXK2</accession>
<reference evidence="2 3" key="1">
    <citation type="submission" date="2024-02" db="EMBL/GenBank/DDBJ databases">
        <title>De novo assembly and annotation of 12 fungi associated with fruit tree decline syndrome in Ontario, Canada.</title>
        <authorList>
            <person name="Sulman M."/>
            <person name="Ellouze W."/>
            <person name="Ilyukhin E."/>
        </authorList>
    </citation>
    <scope>NUCLEOTIDE SEQUENCE [LARGE SCALE GENOMIC DNA]</scope>
    <source>
        <strain evidence="2 3">M11/M66-122</strain>
    </source>
</reference>
<dbReference type="Pfam" id="PF14737">
    <property type="entry name" value="DUF4470"/>
    <property type="match status" value="1"/>
</dbReference>
<keyword evidence="3" id="KW-1185">Reference proteome</keyword>
<evidence type="ECO:0000259" key="1">
    <source>
        <dbReference type="Pfam" id="PF14737"/>
    </source>
</evidence>
<feature type="domain" description="DUF4470" evidence="1">
    <location>
        <begin position="84"/>
        <end position="188"/>
    </location>
</feature>